<evidence type="ECO:0000313" key="6">
    <source>
        <dbReference type="Proteomes" id="UP000825935"/>
    </source>
</evidence>
<keyword evidence="3" id="KW-0326">Glycosidase</keyword>
<dbReference type="Gene3D" id="3.20.20.80">
    <property type="entry name" value="Glycosidases"/>
    <property type="match status" value="1"/>
</dbReference>
<dbReference type="GO" id="GO:0004553">
    <property type="term" value="F:hydrolase activity, hydrolyzing O-glycosyl compounds"/>
    <property type="evidence" value="ECO:0007669"/>
    <property type="project" value="InterPro"/>
</dbReference>
<name>A0A8T2QU10_CERRI</name>
<dbReference type="InterPro" id="IPR044965">
    <property type="entry name" value="Glyco_hydro_17_plant"/>
</dbReference>
<evidence type="ECO:0000313" key="5">
    <source>
        <dbReference type="EMBL" id="KAH7286861.1"/>
    </source>
</evidence>
<organism evidence="5 6">
    <name type="scientific">Ceratopteris richardii</name>
    <name type="common">Triangle waterfern</name>
    <dbReference type="NCBI Taxonomy" id="49495"/>
    <lineage>
        <taxon>Eukaryota</taxon>
        <taxon>Viridiplantae</taxon>
        <taxon>Streptophyta</taxon>
        <taxon>Embryophyta</taxon>
        <taxon>Tracheophyta</taxon>
        <taxon>Polypodiopsida</taxon>
        <taxon>Polypodiidae</taxon>
        <taxon>Polypodiales</taxon>
        <taxon>Pteridineae</taxon>
        <taxon>Pteridaceae</taxon>
        <taxon>Parkerioideae</taxon>
        <taxon>Ceratopteris</taxon>
    </lineage>
</organism>
<dbReference type="InterPro" id="IPR000490">
    <property type="entry name" value="Glyco_hydro_17"/>
</dbReference>
<dbReference type="Proteomes" id="UP000825935">
    <property type="component" value="Chromosome 32"/>
</dbReference>
<dbReference type="GO" id="GO:0005975">
    <property type="term" value="P:carbohydrate metabolic process"/>
    <property type="evidence" value="ECO:0007669"/>
    <property type="project" value="InterPro"/>
</dbReference>
<gene>
    <name evidence="5" type="ORF">KP509_32G025300</name>
</gene>
<comment type="similarity">
    <text evidence="1 4">Belongs to the glycosyl hydrolase 17 family.</text>
</comment>
<accession>A0A8T2QU10</accession>
<evidence type="ECO:0000256" key="2">
    <source>
        <dbReference type="ARBA" id="ARBA00022801"/>
    </source>
</evidence>
<dbReference type="Pfam" id="PF00332">
    <property type="entry name" value="Glyco_hydro_17"/>
    <property type="match status" value="1"/>
</dbReference>
<evidence type="ECO:0000256" key="4">
    <source>
        <dbReference type="RuleBase" id="RU004335"/>
    </source>
</evidence>
<protein>
    <submittedName>
        <fullName evidence="5">Uncharacterized protein</fullName>
    </submittedName>
</protein>
<comment type="caution">
    <text evidence="5">The sequence shown here is derived from an EMBL/GenBank/DDBJ whole genome shotgun (WGS) entry which is preliminary data.</text>
</comment>
<dbReference type="FunFam" id="3.20.20.80:FF:000010">
    <property type="entry name" value="glucan endo-1,3-beta-glucosidase, basic"/>
    <property type="match status" value="1"/>
</dbReference>
<evidence type="ECO:0000256" key="3">
    <source>
        <dbReference type="ARBA" id="ARBA00023295"/>
    </source>
</evidence>
<keyword evidence="6" id="KW-1185">Reference proteome</keyword>
<sequence length="343" mass="36011">MAASFTVAVWAIISCTATFILHPAFGATVGVAYGRLGNNLPSPPQVVSLLQQNGVENVFIYDTDHNVLGAFQGSGIKLIVSARNDELQSLASGSASASTWVQSNILPYASSISIIAVGNEVLTQNSGLSQYLFPAMSNIYNALQAAGLDGSIHVSTPNAMDVIDSSKSFPPSSGAFSTSIQGQMSSILNFLSTTGAPFLANVYPFFAYIGAGGSISLQYALFQQNPGVTDSGSGLHYSNLFDAQVDTLIYAMAASGYGSIPVVVTETGWPHAGDSSATTQNAQAYNSNLVASVPNGTPKKPNQLISTYIFDLFDENQKGGAAYETSFGIFDPSTQTKNYDFSF</sequence>
<keyword evidence="2" id="KW-0378">Hydrolase</keyword>
<dbReference type="EMBL" id="CM035437">
    <property type="protein sequence ID" value="KAH7286861.1"/>
    <property type="molecule type" value="Genomic_DNA"/>
</dbReference>
<dbReference type="OrthoDB" id="941679at2759"/>
<dbReference type="OMA" id="GADFRIC"/>
<proteinExistence type="inferred from homology"/>
<evidence type="ECO:0000256" key="1">
    <source>
        <dbReference type="ARBA" id="ARBA00008773"/>
    </source>
</evidence>
<dbReference type="PANTHER" id="PTHR32227">
    <property type="entry name" value="GLUCAN ENDO-1,3-BETA-GLUCOSIDASE BG1-RELATED-RELATED"/>
    <property type="match status" value="1"/>
</dbReference>
<dbReference type="AlphaFoldDB" id="A0A8T2QU10"/>
<reference evidence="5" key="1">
    <citation type="submission" date="2021-08" db="EMBL/GenBank/DDBJ databases">
        <title>WGS assembly of Ceratopteris richardii.</title>
        <authorList>
            <person name="Marchant D.B."/>
            <person name="Chen G."/>
            <person name="Jenkins J."/>
            <person name="Shu S."/>
            <person name="Leebens-Mack J."/>
            <person name="Grimwood J."/>
            <person name="Schmutz J."/>
            <person name="Soltis P."/>
            <person name="Soltis D."/>
            <person name="Chen Z.-H."/>
        </authorList>
    </citation>
    <scope>NUCLEOTIDE SEQUENCE</scope>
    <source>
        <strain evidence="5">Whitten #5841</strain>
        <tissue evidence="5">Leaf</tissue>
    </source>
</reference>
<dbReference type="InterPro" id="IPR017853">
    <property type="entry name" value="GH"/>
</dbReference>
<dbReference type="SUPFAM" id="SSF51445">
    <property type="entry name" value="(Trans)glycosidases"/>
    <property type="match status" value="1"/>
</dbReference>